<keyword evidence="2" id="KW-0732">Signal</keyword>
<reference evidence="4 5" key="1">
    <citation type="submission" date="2018-06" db="EMBL/GenBank/DDBJ databases">
        <authorList>
            <consortium name="Pathogen Informatics"/>
            <person name="Doyle S."/>
        </authorList>
    </citation>
    <scope>NUCLEOTIDE SEQUENCE [LARGE SCALE GENOMIC DNA]</scope>
    <source>
        <strain evidence="4 5">NCTC7915</strain>
    </source>
</reference>
<evidence type="ECO:0000259" key="3">
    <source>
        <dbReference type="Pfam" id="PF12671"/>
    </source>
</evidence>
<dbReference type="PANTHER" id="PTHR40032:SF1">
    <property type="entry name" value="EXPORTED PROTEIN"/>
    <property type="match status" value="1"/>
</dbReference>
<dbReference type="InterPro" id="IPR024301">
    <property type="entry name" value="Amidase_6"/>
</dbReference>
<evidence type="ECO:0000313" key="5">
    <source>
        <dbReference type="Proteomes" id="UP000254118"/>
    </source>
</evidence>
<accession>A0AA46H1K5</accession>
<evidence type="ECO:0000313" key="4">
    <source>
        <dbReference type="EMBL" id="STD15574.1"/>
    </source>
</evidence>
<evidence type="ECO:0000256" key="1">
    <source>
        <dbReference type="SAM" id="MobiDB-lite"/>
    </source>
</evidence>
<feature type="chain" id="PRO_5041275851" evidence="2">
    <location>
        <begin position="23"/>
        <end position="416"/>
    </location>
</feature>
<sequence>MRRTIAATAAGALLLAALPASAGHASTNQGENLTAELAVSVIRNYQENRTATATAEQKSQQALPTNRYSQEALKSLNQDKNEIGQLKQNTDSDKMFDRSTVDVKVDEIKTNGDTATVNTTDTTRLKLRNPNQGVGDYASESRQRCYTFKRVNGTWQLEGSKEIDNMTPEQRQMAGPAAADVLGQLPSKPAGTAKKFKGKPDSPEIVAKLAKIPGRADKTPGNKPGKPGNDGQKPGEKPGEKPGDKPGETSSVYDRKKAVAYAWKHVYFHNKKQYPTWRNVDCTNFVSQVLNAGGWSNIPGAFNSDKAWYFKGGAQNPSPQSVKTSLSWINASKLGDFMRANPDRAVMFRDPANAKVGDIVQFKWSKNNRISHSAVVTGVTAFGLLVTYHSADKLNQPLNAIMRHDPNAEVFFYSPR</sequence>
<gene>
    <name evidence="4" type="ORF">NCTC7915_02363</name>
</gene>
<dbReference type="EMBL" id="UFYA01000001">
    <property type="protein sequence ID" value="STD15574.1"/>
    <property type="molecule type" value="Genomic_DNA"/>
</dbReference>
<feature type="compositionally biased region" description="Low complexity" evidence="1">
    <location>
        <begin position="221"/>
        <end position="232"/>
    </location>
</feature>
<feature type="compositionally biased region" description="Basic and acidic residues" evidence="1">
    <location>
        <begin position="233"/>
        <end position="252"/>
    </location>
</feature>
<dbReference type="RefSeq" id="WP_181816134.1">
    <property type="nucleotide sequence ID" value="NZ_UFYA01000001.1"/>
</dbReference>
<dbReference type="PANTHER" id="PTHR40032">
    <property type="entry name" value="EXPORTED PROTEIN-RELATED"/>
    <property type="match status" value="1"/>
</dbReference>
<dbReference type="Pfam" id="PF12671">
    <property type="entry name" value="Amidase_6"/>
    <property type="match status" value="1"/>
</dbReference>
<organism evidence="4 5">
    <name type="scientific">Dermatophilus congolensis</name>
    <dbReference type="NCBI Taxonomy" id="1863"/>
    <lineage>
        <taxon>Bacteria</taxon>
        <taxon>Bacillati</taxon>
        <taxon>Actinomycetota</taxon>
        <taxon>Actinomycetes</taxon>
        <taxon>Micrococcales</taxon>
        <taxon>Dermatophilaceae</taxon>
        <taxon>Dermatophilus</taxon>
    </lineage>
</organism>
<comment type="caution">
    <text evidence="4">The sequence shown here is derived from an EMBL/GenBank/DDBJ whole genome shotgun (WGS) entry which is preliminary data.</text>
</comment>
<feature type="region of interest" description="Disordered" evidence="1">
    <location>
        <begin position="182"/>
        <end position="252"/>
    </location>
</feature>
<name>A0AA46H1K5_9MICO</name>
<feature type="domain" description="Putative amidase" evidence="3">
    <location>
        <begin position="253"/>
        <end position="413"/>
    </location>
</feature>
<feature type="signal peptide" evidence="2">
    <location>
        <begin position="1"/>
        <end position="22"/>
    </location>
</feature>
<proteinExistence type="predicted"/>
<dbReference type="AlphaFoldDB" id="A0AA46H1K5"/>
<dbReference type="Proteomes" id="UP000254118">
    <property type="component" value="Unassembled WGS sequence"/>
</dbReference>
<protein>
    <submittedName>
        <fullName evidence="4">Amidase domain</fullName>
    </submittedName>
</protein>
<evidence type="ECO:0000256" key="2">
    <source>
        <dbReference type="SAM" id="SignalP"/>
    </source>
</evidence>